<comment type="caution">
    <text evidence="8">The sequence shown here is derived from an EMBL/GenBank/DDBJ whole genome shotgun (WGS) entry which is preliminary data.</text>
</comment>
<evidence type="ECO:0000256" key="3">
    <source>
        <dbReference type="ARBA" id="ARBA00022475"/>
    </source>
</evidence>
<dbReference type="GO" id="GO:0015297">
    <property type="term" value="F:antiporter activity"/>
    <property type="evidence" value="ECO:0007669"/>
    <property type="project" value="InterPro"/>
</dbReference>
<dbReference type="Proteomes" id="UP000659630">
    <property type="component" value="Unassembled WGS sequence"/>
</dbReference>
<accession>A0A923L129</accession>
<evidence type="ECO:0000256" key="2">
    <source>
        <dbReference type="ARBA" id="ARBA00022448"/>
    </source>
</evidence>
<dbReference type="PANTHER" id="PTHR42925:SF2">
    <property type="entry name" value="NA+ DRIVEN MULTIDRUG EFFLUX PUMP"/>
    <property type="match status" value="1"/>
</dbReference>
<feature type="transmembrane region" description="Helical" evidence="7">
    <location>
        <begin position="356"/>
        <end position="374"/>
    </location>
</feature>
<organism evidence="8 9">
    <name type="scientific">Anaerofilum hominis</name>
    <dbReference type="NCBI Taxonomy" id="2763016"/>
    <lineage>
        <taxon>Bacteria</taxon>
        <taxon>Bacillati</taxon>
        <taxon>Bacillota</taxon>
        <taxon>Clostridia</taxon>
        <taxon>Eubacteriales</taxon>
        <taxon>Oscillospiraceae</taxon>
        <taxon>Anaerofilum</taxon>
    </lineage>
</organism>
<feature type="transmembrane region" description="Helical" evidence="7">
    <location>
        <begin position="14"/>
        <end position="35"/>
    </location>
</feature>
<keyword evidence="2" id="KW-0813">Transport</keyword>
<dbReference type="GO" id="GO:0042910">
    <property type="term" value="F:xenobiotic transmembrane transporter activity"/>
    <property type="evidence" value="ECO:0007669"/>
    <property type="project" value="InterPro"/>
</dbReference>
<evidence type="ECO:0000256" key="7">
    <source>
        <dbReference type="SAM" id="Phobius"/>
    </source>
</evidence>
<dbReference type="Pfam" id="PF01554">
    <property type="entry name" value="MatE"/>
    <property type="match status" value="2"/>
</dbReference>
<dbReference type="CDD" id="cd13134">
    <property type="entry name" value="MATE_like_8"/>
    <property type="match status" value="1"/>
</dbReference>
<keyword evidence="9" id="KW-1185">Reference proteome</keyword>
<feature type="transmembrane region" description="Helical" evidence="7">
    <location>
        <begin position="136"/>
        <end position="156"/>
    </location>
</feature>
<protein>
    <submittedName>
        <fullName evidence="8">MATE family efflux transporter</fullName>
    </submittedName>
</protein>
<evidence type="ECO:0000256" key="4">
    <source>
        <dbReference type="ARBA" id="ARBA00022692"/>
    </source>
</evidence>
<evidence type="ECO:0000256" key="6">
    <source>
        <dbReference type="ARBA" id="ARBA00023136"/>
    </source>
</evidence>
<sequence>MEQKQSFFVKDKQFYRSVAAIAIPIALQNIISFGVNIMDSVMLGSLGDIAISGASLGGQPFFILMMFSFGLSSGGGVLIAQYWGKKDLDAARRVMSISMRLVLIISVIFTAVSLAFPRQLMGLFSHEEAVVEAASSYLFVLAFSYIFFAVSSNYIMSLRAVEQVKVSAVIYGISFFVNVFFNYCFIFGKFGFPRMEVAGAAVGTIFARVSEFIMVLIYMALFEKRVRFKPRHLLSFDRGLLPDYIRHALPVVGNEVLWGLGAAATNLVIGRIGSSFVAANSIANVMNQLCGVFIFGVANAAAVLTGKAIGQGKSGHAQQTAQTLWAMSFGVGAFSCLVLLALRGPVMKIYNVTPEAHAAATSILTVLAVLQLCFAPDITNIVGILRGGGDTRTAFLFDCGGLWLIGVPLGILTGLVLRLPAPIVFLCMKMDSPVKLVLGSVRMFSGKWIRNVTRAEEG</sequence>
<dbReference type="EMBL" id="JACONZ010000002">
    <property type="protein sequence ID" value="MBC5581540.1"/>
    <property type="molecule type" value="Genomic_DNA"/>
</dbReference>
<keyword evidence="5 7" id="KW-1133">Transmembrane helix</keyword>
<feature type="transmembrane region" description="Helical" evidence="7">
    <location>
        <begin position="168"/>
        <end position="188"/>
    </location>
</feature>
<feature type="transmembrane region" description="Helical" evidence="7">
    <location>
        <begin position="200"/>
        <end position="221"/>
    </location>
</feature>
<name>A0A923L129_9FIRM</name>
<evidence type="ECO:0000313" key="9">
    <source>
        <dbReference type="Proteomes" id="UP000659630"/>
    </source>
</evidence>
<feature type="transmembrane region" description="Helical" evidence="7">
    <location>
        <begin position="395"/>
        <end position="417"/>
    </location>
</feature>
<dbReference type="RefSeq" id="WP_186887884.1">
    <property type="nucleotide sequence ID" value="NZ_JACONZ010000002.1"/>
</dbReference>
<dbReference type="NCBIfam" id="TIGR00797">
    <property type="entry name" value="matE"/>
    <property type="match status" value="1"/>
</dbReference>
<feature type="transmembrane region" description="Helical" evidence="7">
    <location>
        <begin position="61"/>
        <end position="83"/>
    </location>
</feature>
<evidence type="ECO:0000256" key="5">
    <source>
        <dbReference type="ARBA" id="ARBA00022989"/>
    </source>
</evidence>
<dbReference type="GO" id="GO:0005886">
    <property type="term" value="C:plasma membrane"/>
    <property type="evidence" value="ECO:0007669"/>
    <property type="project" value="UniProtKB-SubCell"/>
</dbReference>
<dbReference type="InterPro" id="IPR048279">
    <property type="entry name" value="MdtK-like"/>
</dbReference>
<feature type="transmembrane region" description="Helical" evidence="7">
    <location>
        <begin position="324"/>
        <end position="344"/>
    </location>
</feature>
<dbReference type="PANTHER" id="PTHR42925">
    <property type="entry name" value="MULTIDRUG AND TOXIN EFFLUX PROTEIN MATE FAMILY"/>
    <property type="match status" value="1"/>
</dbReference>
<feature type="transmembrane region" description="Helical" evidence="7">
    <location>
        <begin position="95"/>
        <end position="116"/>
    </location>
</feature>
<dbReference type="PIRSF" id="PIRSF006603">
    <property type="entry name" value="DinF"/>
    <property type="match status" value="1"/>
</dbReference>
<proteinExistence type="predicted"/>
<dbReference type="AlphaFoldDB" id="A0A923L129"/>
<evidence type="ECO:0000256" key="1">
    <source>
        <dbReference type="ARBA" id="ARBA00004651"/>
    </source>
</evidence>
<feature type="transmembrane region" description="Helical" evidence="7">
    <location>
        <begin position="285"/>
        <end position="304"/>
    </location>
</feature>
<dbReference type="InterPro" id="IPR047135">
    <property type="entry name" value="YsiQ"/>
</dbReference>
<reference evidence="8" key="1">
    <citation type="submission" date="2020-08" db="EMBL/GenBank/DDBJ databases">
        <title>Genome public.</title>
        <authorList>
            <person name="Liu C."/>
            <person name="Sun Q."/>
        </authorList>
    </citation>
    <scope>NUCLEOTIDE SEQUENCE</scope>
    <source>
        <strain evidence="8">BX8</strain>
    </source>
</reference>
<comment type="subcellular location">
    <subcellularLocation>
        <location evidence="1">Cell membrane</location>
        <topology evidence="1">Multi-pass membrane protein</topology>
    </subcellularLocation>
</comment>
<evidence type="ECO:0000313" key="8">
    <source>
        <dbReference type="EMBL" id="MBC5581540.1"/>
    </source>
</evidence>
<gene>
    <name evidence="8" type="ORF">H8S23_08450</name>
</gene>
<keyword evidence="3" id="KW-1003">Cell membrane</keyword>
<keyword evidence="6 7" id="KW-0472">Membrane</keyword>
<keyword evidence="4 7" id="KW-0812">Transmembrane</keyword>
<dbReference type="InterPro" id="IPR002528">
    <property type="entry name" value="MATE_fam"/>
</dbReference>